<dbReference type="InterPro" id="IPR032466">
    <property type="entry name" value="Metal_Hydrolase"/>
</dbReference>
<dbReference type="GO" id="GO:0005737">
    <property type="term" value="C:cytoplasm"/>
    <property type="evidence" value="ECO:0007669"/>
    <property type="project" value="TreeGrafter"/>
</dbReference>
<keyword evidence="4" id="KW-0378">Hydrolase</keyword>
<proteinExistence type="predicted"/>
<feature type="region of interest" description="Disordered" evidence="2">
    <location>
        <begin position="359"/>
        <end position="381"/>
    </location>
</feature>
<feature type="domain" description="Amidohydrolase-related" evidence="3">
    <location>
        <begin position="37"/>
        <end position="355"/>
    </location>
</feature>
<sequence length="381" mass="42429">MTADDGRLQDLLLRDFRPRQTLVARRTEVLRPSTPAIDAHCHLGRWLTHWVGRPGAWMVDAVDEWLDRMAESDVVGFVNLDGRWGAELEANLDRYDRRHPGRFATFAHLDWSVLRSPGGEQALVQQVRAAADAGAAGIKVWKDLGLEVTDAQDVLVLPDDPRLDAVWEEMGAQGLPVWWHIGDPVAFFEPVDGGNENVEILAAHPEWAHAGPGIPPLGRLLDAMTAVVSSHPRTTFVAVHAGCAEDLGWVDRLLTRHPNVHIDIAARLAQLGRQPRATRALIEQHPDRVLFGTDRFPADDAEYPLHFRFLETEDESFDHALDGSISLGRWSISGLGLPRDVLTRVYRANVERLVPRLRRSDDGALPHPAPARTHQPETTTS</sequence>
<organism evidence="4 5">
    <name type="scientific">Amnibacterium kyonggiense</name>
    <dbReference type="NCBI Taxonomy" id="595671"/>
    <lineage>
        <taxon>Bacteria</taxon>
        <taxon>Bacillati</taxon>
        <taxon>Actinomycetota</taxon>
        <taxon>Actinomycetes</taxon>
        <taxon>Micrococcales</taxon>
        <taxon>Microbacteriaceae</taxon>
        <taxon>Amnibacterium</taxon>
    </lineage>
</organism>
<protein>
    <submittedName>
        <fullName evidence="4">Amidohydrolase family protein</fullName>
    </submittedName>
</protein>
<dbReference type="AlphaFoldDB" id="A0A4R7FKD8"/>
<evidence type="ECO:0000259" key="3">
    <source>
        <dbReference type="Pfam" id="PF04909"/>
    </source>
</evidence>
<gene>
    <name evidence="4" type="ORF">CLV52_1758</name>
</gene>
<evidence type="ECO:0000313" key="4">
    <source>
        <dbReference type="EMBL" id="TDS76820.1"/>
    </source>
</evidence>
<dbReference type="PANTHER" id="PTHR21240:SF28">
    <property type="entry name" value="ISO-OROTATE DECARBOXYLASE (EUROFUNG)"/>
    <property type="match status" value="1"/>
</dbReference>
<comment type="caution">
    <text evidence="4">The sequence shown here is derived from an EMBL/GenBank/DDBJ whole genome shotgun (WGS) entry which is preliminary data.</text>
</comment>
<dbReference type="Proteomes" id="UP000295344">
    <property type="component" value="Unassembled WGS sequence"/>
</dbReference>
<dbReference type="SUPFAM" id="SSF51556">
    <property type="entry name" value="Metallo-dependent hydrolases"/>
    <property type="match status" value="1"/>
</dbReference>
<dbReference type="Pfam" id="PF04909">
    <property type="entry name" value="Amidohydro_2"/>
    <property type="match status" value="1"/>
</dbReference>
<dbReference type="Gene3D" id="3.20.20.140">
    <property type="entry name" value="Metal-dependent hydrolases"/>
    <property type="match status" value="1"/>
</dbReference>
<evidence type="ECO:0000313" key="5">
    <source>
        <dbReference type="Proteomes" id="UP000295344"/>
    </source>
</evidence>
<dbReference type="GO" id="GO:0016787">
    <property type="term" value="F:hydrolase activity"/>
    <property type="evidence" value="ECO:0007669"/>
    <property type="project" value="UniProtKB-KW"/>
</dbReference>
<dbReference type="GO" id="GO:0016831">
    <property type="term" value="F:carboxy-lyase activity"/>
    <property type="evidence" value="ECO:0007669"/>
    <property type="project" value="InterPro"/>
</dbReference>
<dbReference type="RefSeq" id="WP_211342663.1">
    <property type="nucleotide sequence ID" value="NZ_BAAARP010000002.1"/>
</dbReference>
<dbReference type="InterPro" id="IPR006680">
    <property type="entry name" value="Amidohydro-rel"/>
</dbReference>
<keyword evidence="5" id="KW-1185">Reference proteome</keyword>
<reference evidence="4 5" key="1">
    <citation type="submission" date="2019-03" db="EMBL/GenBank/DDBJ databases">
        <title>Genomic Encyclopedia of Archaeal and Bacterial Type Strains, Phase II (KMG-II): from individual species to whole genera.</title>
        <authorList>
            <person name="Goeker M."/>
        </authorList>
    </citation>
    <scope>NUCLEOTIDE SEQUENCE [LARGE SCALE GENOMIC DNA]</scope>
    <source>
        <strain evidence="4 5">DSM 24782</strain>
    </source>
</reference>
<name>A0A4R7FKD8_9MICO</name>
<evidence type="ECO:0000256" key="2">
    <source>
        <dbReference type="SAM" id="MobiDB-lite"/>
    </source>
</evidence>
<dbReference type="EMBL" id="SOAM01000002">
    <property type="protein sequence ID" value="TDS76820.1"/>
    <property type="molecule type" value="Genomic_DNA"/>
</dbReference>
<dbReference type="PANTHER" id="PTHR21240">
    <property type="entry name" value="2-AMINO-3-CARBOXYLMUCONATE-6-SEMIALDEHYDE DECARBOXYLASE"/>
    <property type="match status" value="1"/>
</dbReference>
<dbReference type="InterPro" id="IPR032465">
    <property type="entry name" value="ACMSD"/>
</dbReference>
<evidence type="ECO:0000256" key="1">
    <source>
        <dbReference type="ARBA" id="ARBA00023239"/>
    </source>
</evidence>
<keyword evidence="1" id="KW-0456">Lyase</keyword>
<accession>A0A4R7FKD8</accession>
<dbReference type="GO" id="GO:0019748">
    <property type="term" value="P:secondary metabolic process"/>
    <property type="evidence" value="ECO:0007669"/>
    <property type="project" value="TreeGrafter"/>
</dbReference>